<protein>
    <submittedName>
        <fullName evidence="6">50S ribosomal L19-2, chloroplastic-like</fullName>
    </submittedName>
</protein>
<dbReference type="Gramene" id="OE9A037611T3">
    <property type="protein sequence ID" value="OE9A037611C3"/>
    <property type="gene ID" value="OE9A037611"/>
</dbReference>
<evidence type="ECO:0000313" key="6">
    <source>
        <dbReference type="EMBL" id="CAA2977796.1"/>
    </source>
</evidence>
<dbReference type="NCBIfam" id="TIGR01024">
    <property type="entry name" value="rplS_bact"/>
    <property type="match status" value="1"/>
</dbReference>
<keyword evidence="7" id="KW-1185">Reference proteome</keyword>
<dbReference type="GO" id="GO:0006412">
    <property type="term" value="P:translation"/>
    <property type="evidence" value="ECO:0007669"/>
    <property type="project" value="InterPro"/>
</dbReference>
<gene>
    <name evidence="6" type="ORF">OLEA9_A037611</name>
</gene>
<keyword evidence="2" id="KW-0694">RNA-binding</keyword>
<evidence type="ECO:0000256" key="1">
    <source>
        <dbReference type="ARBA" id="ARBA00005781"/>
    </source>
</evidence>
<dbReference type="Gene3D" id="2.30.30.790">
    <property type="match status" value="1"/>
</dbReference>
<evidence type="ECO:0000256" key="5">
    <source>
        <dbReference type="SAM" id="MobiDB-lite"/>
    </source>
</evidence>
<dbReference type="AlphaFoldDB" id="A0A8S0REW3"/>
<evidence type="ECO:0000313" key="7">
    <source>
        <dbReference type="Proteomes" id="UP000594638"/>
    </source>
</evidence>
<dbReference type="InterPro" id="IPR001857">
    <property type="entry name" value="Ribosomal_bL19"/>
</dbReference>
<dbReference type="InterPro" id="IPR038657">
    <property type="entry name" value="Ribosomal_bL19_sf"/>
</dbReference>
<dbReference type="GO" id="GO:1990904">
    <property type="term" value="C:ribonucleoprotein complex"/>
    <property type="evidence" value="ECO:0007669"/>
    <property type="project" value="UniProtKB-KW"/>
</dbReference>
<evidence type="ECO:0000256" key="2">
    <source>
        <dbReference type="ARBA" id="ARBA00022730"/>
    </source>
</evidence>
<dbReference type="Proteomes" id="UP000594638">
    <property type="component" value="Unassembled WGS sequence"/>
</dbReference>
<dbReference type="GO" id="GO:0005840">
    <property type="term" value="C:ribosome"/>
    <property type="evidence" value="ECO:0007669"/>
    <property type="project" value="UniProtKB-KW"/>
</dbReference>
<dbReference type="OrthoDB" id="432645at2759"/>
<evidence type="ECO:0000256" key="4">
    <source>
        <dbReference type="ARBA" id="ARBA00023274"/>
    </source>
</evidence>
<name>A0A8S0REW3_OLEEU</name>
<dbReference type="FunFam" id="2.30.30.790:FF:000004">
    <property type="entry name" value="50S ribosomal protein L19, chloroplastic"/>
    <property type="match status" value="1"/>
</dbReference>
<feature type="compositionally biased region" description="Acidic residues" evidence="5">
    <location>
        <begin position="74"/>
        <end position="104"/>
    </location>
</feature>
<proteinExistence type="inferred from homology"/>
<accession>A0A8S0REW3</accession>
<keyword evidence="3" id="KW-0689">Ribosomal protein</keyword>
<dbReference type="GO" id="GO:0003735">
    <property type="term" value="F:structural constituent of ribosome"/>
    <property type="evidence" value="ECO:0007669"/>
    <property type="project" value="InterPro"/>
</dbReference>
<dbReference type="PANTHER" id="PTHR15680">
    <property type="entry name" value="RIBOSOMAL PROTEIN L19"/>
    <property type="match status" value="1"/>
</dbReference>
<dbReference type="GO" id="GO:0003729">
    <property type="term" value="F:mRNA binding"/>
    <property type="evidence" value="ECO:0007669"/>
    <property type="project" value="UniProtKB-ARBA"/>
</dbReference>
<sequence length="230" mass="25672">MSSAVLPQALLSIPKTPTQCTLPQTKLAFSAVVAPRLSSLAFFSRCSPSCVSSGPPKWGKNRSVVVWAEANAEAEAEAEVEESTENDEAVESEEAEIESEEIESEEKTPRPPRIKLGDIMGILNKKAIEASDKERPTPDLRTGDIVEIKLEVPENRRRLSVYKGIVISKQNAGIHTTIRIRRIIAGVGVEIVFPVYSPNIKEIKVIKHRKVRRARLYYLRDKLPRLSTFK</sequence>
<evidence type="ECO:0000256" key="3">
    <source>
        <dbReference type="ARBA" id="ARBA00022980"/>
    </source>
</evidence>
<dbReference type="SUPFAM" id="SSF50104">
    <property type="entry name" value="Translation proteins SH3-like domain"/>
    <property type="match status" value="1"/>
</dbReference>
<reference evidence="6 7" key="1">
    <citation type="submission" date="2019-12" db="EMBL/GenBank/DDBJ databases">
        <authorList>
            <person name="Alioto T."/>
            <person name="Alioto T."/>
            <person name="Gomez Garrido J."/>
        </authorList>
    </citation>
    <scope>NUCLEOTIDE SEQUENCE [LARGE SCALE GENOMIC DNA]</scope>
</reference>
<dbReference type="InterPro" id="IPR008991">
    <property type="entry name" value="Translation_prot_SH3-like_sf"/>
</dbReference>
<dbReference type="PRINTS" id="PR00061">
    <property type="entry name" value="RIBOSOMALL19"/>
</dbReference>
<comment type="similarity">
    <text evidence="1">Belongs to the bacterial ribosomal protein bL19 family.</text>
</comment>
<comment type="caution">
    <text evidence="6">The sequence shown here is derived from an EMBL/GenBank/DDBJ whole genome shotgun (WGS) entry which is preliminary data.</text>
</comment>
<dbReference type="Pfam" id="PF01245">
    <property type="entry name" value="Ribosomal_L19"/>
    <property type="match status" value="1"/>
</dbReference>
<keyword evidence="4" id="KW-0687">Ribonucleoprotein</keyword>
<feature type="region of interest" description="Disordered" evidence="5">
    <location>
        <begin position="74"/>
        <end position="115"/>
    </location>
</feature>
<organism evidence="6 7">
    <name type="scientific">Olea europaea subsp. europaea</name>
    <dbReference type="NCBI Taxonomy" id="158383"/>
    <lineage>
        <taxon>Eukaryota</taxon>
        <taxon>Viridiplantae</taxon>
        <taxon>Streptophyta</taxon>
        <taxon>Embryophyta</taxon>
        <taxon>Tracheophyta</taxon>
        <taxon>Spermatophyta</taxon>
        <taxon>Magnoliopsida</taxon>
        <taxon>eudicotyledons</taxon>
        <taxon>Gunneridae</taxon>
        <taxon>Pentapetalae</taxon>
        <taxon>asterids</taxon>
        <taxon>lamiids</taxon>
        <taxon>Lamiales</taxon>
        <taxon>Oleaceae</taxon>
        <taxon>Oleeae</taxon>
        <taxon>Olea</taxon>
    </lineage>
</organism>
<dbReference type="GO" id="GO:0019843">
    <property type="term" value="F:rRNA binding"/>
    <property type="evidence" value="ECO:0007669"/>
    <property type="project" value="UniProtKB-KW"/>
</dbReference>
<keyword evidence="2" id="KW-0699">rRNA-binding</keyword>
<dbReference type="EMBL" id="CACTIH010003612">
    <property type="protein sequence ID" value="CAA2977796.1"/>
    <property type="molecule type" value="Genomic_DNA"/>
</dbReference>
<dbReference type="PANTHER" id="PTHR15680:SF10">
    <property type="entry name" value="LARGE RIBOSOMAL SUBUNIT PROTEIN BL19CY-RELATED"/>
    <property type="match status" value="1"/>
</dbReference>